<reference evidence="2 3" key="1">
    <citation type="journal article" date="2012" name="Nature">
        <title>Repeated polyploidization of Gossypium genomes and the evolution of spinnable cotton fibres.</title>
        <authorList>
            <person name="Paterson A.H."/>
            <person name="Wendel J.F."/>
            <person name="Gundlach H."/>
            <person name="Guo H."/>
            <person name="Jenkins J."/>
            <person name="Jin D."/>
            <person name="Llewellyn D."/>
            <person name="Showmaker K.C."/>
            <person name="Shu S."/>
            <person name="Udall J."/>
            <person name="Yoo M.J."/>
            <person name="Byers R."/>
            <person name="Chen W."/>
            <person name="Doron-Faigenboim A."/>
            <person name="Duke M.V."/>
            <person name="Gong L."/>
            <person name="Grimwood J."/>
            <person name="Grover C."/>
            <person name="Grupp K."/>
            <person name="Hu G."/>
            <person name="Lee T.H."/>
            <person name="Li J."/>
            <person name="Lin L."/>
            <person name="Liu T."/>
            <person name="Marler B.S."/>
            <person name="Page J.T."/>
            <person name="Roberts A.W."/>
            <person name="Romanel E."/>
            <person name="Sanders W.S."/>
            <person name="Szadkowski E."/>
            <person name="Tan X."/>
            <person name="Tang H."/>
            <person name="Xu C."/>
            <person name="Wang J."/>
            <person name="Wang Z."/>
            <person name="Zhang D."/>
            <person name="Zhang L."/>
            <person name="Ashrafi H."/>
            <person name="Bedon F."/>
            <person name="Bowers J.E."/>
            <person name="Brubaker C.L."/>
            <person name="Chee P.W."/>
            <person name="Das S."/>
            <person name="Gingle A.R."/>
            <person name="Haigler C.H."/>
            <person name="Harker D."/>
            <person name="Hoffmann L.V."/>
            <person name="Hovav R."/>
            <person name="Jones D.C."/>
            <person name="Lemke C."/>
            <person name="Mansoor S."/>
            <person name="ur Rahman M."/>
            <person name="Rainville L.N."/>
            <person name="Rambani A."/>
            <person name="Reddy U.K."/>
            <person name="Rong J.K."/>
            <person name="Saranga Y."/>
            <person name="Scheffler B.E."/>
            <person name="Scheffler J.A."/>
            <person name="Stelly D.M."/>
            <person name="Triplett B.A."/>
            <person name="Van Deynze A."/>
            <person name="Vaslin M.F."/>
            <person name="Waghmare V.N."/>
            <person name="Walford S.A."/>
            <person name="Wright R.J."/>
            <person name="Zaki E.A."/>
            <person name="Zhang T."/>
            <person name="Dennis E.S."/>
            <person name="Mayer K.F."/>
            <person name="Peterson D.G."/>
            <person name="Rokhsar D.S."/>
            <person name="Wang X."/>
            <person name="Schmutz J."/>
        </authorList>
    </citation>
    <scope>NUCLEOTIDE SEQUENCE [LARGE SCALE GENOMIC DNA]</scope>
</reference>
<sequence length="297" mass="33300">MMALNLGANLQTIAFPLNSPATLTLNSPLKLQIQKPTTPLTHTIRTPLSSISLNCLSKFPKGSQTTTKRQTMVVSLGPGKFYGSSLPRPRIYTDTKFNPERVDPPVPVLDPLLSWADEAHWSMGGLSFKRLRLQGRIEGNVKRLKAQRKKLLKDTPDRGLNLKKSLRDDEDDEDVSPPPAPVAVKRRRFLDLNDDDDTESENKGDDDEEVTVAKRKKKRVLRNGAVRKLGDDFERVAKNSGLVSKRGRNFSDGIGSDVKKMVEEVNDEPESEEDKKKTEAQSGRSRTSPRLARRGRY</sequence>
<dbReference type="KEGG" id="gra:105780693"/>
<protein>
    <submittedName>
        <fullName evidence="2">Uncharacterized protein</fullName>
    </submittedName>
</protein>
<feature type="region of interest" description="Disordered" evidence="1">
    <location>
        <begin position="239"/>
        <end position="297"/>
    </location>
</feature>
<feature type="region of interest" description="Disordered" evidence="1">
    <location>
        <begin position="149"/>
        <end position="210"/>
    </location>
</feature>
<dbReference type="AlphaFoldDB" id="A0A0D2VYT4"/>
<keyword evidence="3" id="KW-1185">Reference proteome</keyword>
<dbReference type="OMA" id="TKRQTMV"/>
<proteinExistence type="predicted"/>
<feature type="compositionally biased region" description="Acidic residues" evidence="1">
    <location>
        <begin position="192"/>
        <end position="210"/>
    </location>
</feature>
<dbReference type="Proteomes" id="UP000032304">
    <property type="component" value="Chromosome 12"/>
</dbReference>
<organism evidence="2 3">
    <name type="scientific">Gossypium raimondii</name>
    <name type="common">Peruvian cotton</name>
    <name type="synonym">Gossypium klotzschianum subsp. raimondii</name>
    <dbReference type="NCBI Taxonomy" id="29730"/>
    <lineage>
        <taxon>Eukaryota</taxon>
        <taxon>Viridiplantae</taxon>
        <taxon>Streptophyta</taxon>
        <taxon>Embryophyta</taxon>
        <taxon>Tracheophyta</taxon>
        <taxon>Spermatophyta</taxon>
        <taxon>Magnoliopsida</taxon>
        <taxon>eudicotyledons</taxon>
        <taxon>Gunneridae</taxon>
        <taxon>Pentapetalae</taxon>
        <taxon>rosids</taxon>
        <taxon>malvids</taxon>
        <taxon>Malvales</taxon>
        <taxon>Malvaceae</taxon>
        <taxon>Malvoideae</taxon>
        <taxon>Gossypium</taxon>
    </lineage>
</organism>
<dbReference type="EMBL" id="CM001751">
    <property type="protein sequence ID" value="KJB77260.1"/>
    <property type="molecule type" value="Genomic_DNA"/>
</dbReference>
<evidence type="ECO:0000313" key="3">
    <source>
        <dbReference type="Proteomes" id="UP000032304"/>
    </source>
</evidence>
<dbReference type="PANTHER" id="PTHR35103">
    <property type="entry name" value="OS06G0115700 PROTEIN"/>
    <property type="match status" value="1"/>
</dbReference>
<evidence type="ECO:0000313" key="2">
    <source>
        <dbReference type="EMBL" id="KJB77260.1"/>
    </source>
</evidence>
<gene>
    <name evidence="2" type="ORF">B456_012G128300</name>
</gene>
<accession>A0A0D2VYT4</accession>
<dbReference type="Gramene" id="KJB77260">
    <property type="protein sequence ID" value="KJB77260"/>
    <property type="gene ID" value="B456_012G128300"/>
</dbReference>
<dbReference type="OrthoDB" id="1723663at2759"/>
<name>A0A0D2VYT4_GOSRA</name>
<dbReference type="PANTHER" id="PTHR35103:SF1">
    <property type="entry name" value="OS06G0115700 PROTEIN"/>
    <property type="match status" value="1"/>
</dbReference>
<dbReference type="eggNOG" id="ENOG502S0G4">
    <property type="taxonomic scope" value="Eukaryota"/>
</dbReference>
<dbReference type="STRING" id="29730.A0A0D2VYT4"/>
<evidence type="ECO:0000256" key="1">
    <source>
        <dbReference type="SAM" id="MobiDB-lite"/>
    </source>
</evidence>